<proteinExistence type="predicted"/>
<accession>A0A433DN85</accession>
<organism evidence="2 3">
    <name type="scientific">Jimgerdemannia flammicorona</name>
    <dbReference type="NCBI Taxonomy" id="994334"/>
    <lineage>
        <taxon>Eukaryota</taxon>
        <taxon>Fungi</taxon>
        <taxon>Fungi incertae sedis</taxon>
        <taxon>Mucoromycota</taxon>
        <taxon>Mucoromycotina</taxon>
        <taxon>Endogonomycetes</taxon>
        <taxon>Endogonales</taxon>
        <taxon>Endogonaceae</taxon>
        <taxon>Jimgerdemannia</taxon>
    </lineage>
</organism>
<comment type="caution">
    <text evidence="2">The sequence shown here is derived from an EMBL/GenBank/DDBJ whole genome shotgun (WGS) entry which is preliminary data.</text>
</comment>
<dbReference type="EMBL" id="RBNI01000081">
    <property type="protein sequence ID" value="RUP52287.1"/>
    <property type="molecule type" value="Genomic_DNA"/>
</dbReference>
<feature type="compositionally biased region" description="Polar residues" evidence="1">
    <location>
        <begin position="39"/>
        <end position="53"/>
    </location>
</feature>
<keyword evidence="3" id="KW-1185">Reference proteome</keyword>
<evidence type="ECO:0000256" key="1">
    <source>
        <dbReference type="SAM" id="MobiDB-lite"/>
    </source>
</evidence>
<feature type="compositionally biased region" description="Basic residues" evidence="1">
    <location>
        <begin position="54"/>
        <end position="65"/>
    </location>
</feature>
<dbReference type="AlphaFoldDB" id="A0A433DN85"/>
<sequence>MSAAQPAPLAHYRWRGRTPRGNRRQAHQTGNGYVESESRNATVNENKAPSTSVRKNHPHVRRLRSSRMPGRQENRCPSSRSALQPPAEALTSGVKHVAFDS</sequence>
<dbReference type="Proteomes" id="UP000268093">
    <property type="component" value="Unassembled WGS sequence"/>
</dbReference>
<name>A0A433DN85_9FUNG</name>
<reference evidence="2 3" key="1">
    <citation type="journal article" date="2018" name="New Phytol.">
        <title>Phylogenomics of Endogonaceae and evolution of mycorrhizas within Mucoromycota.</title>
        <authorList>
            <person name="Chang Y."/>
            <person name="Desiro A."/>
            <person name="Na H."/>
            <person name="Sandor L."/>
            <person name="Lipzen A."/>
            <person name="Clum A."/>
            <person name="Barry K."/>
            <person name="Grigoriev I.V."/>
            <person name="Martin F.M."/>
            <person name="Stajich J.E."/>
            <person name="Smith M.E."/>
            <person name="Bonito G."/>
            <person name="Spatafora J.W."/>
        </authorList>
    </citation>
    <scope>NUCLEOTIDE SEQUENCE [LARGE SCALE GENOMIC DNA]</scope>
    <source>
        <strain evidence="2 3">GMNB39</strain>
    </source>
</reference>
<protein>
    <submittedName>
        <fullName evidence="2">Uncharacterized protein</fullName>
    </submittedName>
</protein>
<feature type="region of interest" description="Disordered" evidence="1">
    <location>
        <begin position="1"/>
        <end position="101"/>
    </location>
</feature>
<gene>
    <name evidence="2" type="ORF">BC936DRAFT_148842</name>
</gene>
<feature type="compositionally biased region" description="Basic residues" evidence="1">
    <location>
        <begin position="12"/>
        <end position="26"/>
    </location>
</feature>
<evidence type="ECO:0000313" key="3">
    <source>
        <dbReference type="Proteomes" id="UP000268093"/>
    </source>
</evidence>
<evidence type="ECO:0000313" key="2">
    <source>
        <dbReference type="EMBL" id="RUP52287.1"/>
    </source>
</evidence>